<keyword evidence="2 6" id="KW-0227">DNA damage</keyword>
<dbReference type="Gene3D" id="2.40.50.140">
    <property type="entry name" value="Nucleic acid-binding proteins"/>
    <property type="match status" value="1"/>
</dbReference>
<dbReference type="Pfam" id="PF07499">
    <property type="entry name" value="RuvA_C"/>
    <property type="match status" value="1"/>
</dbReference>
<dbReference type="GO" id="GO:0048476">
    <property type="term" value="C:Holliday junction resolvase complex"/>
    <property type="evidence" value="ECO:0007669"/>
    <property type="project" value="UniProtKB-UniRule"/>
</dbReference>
<dbReference type="Pfam" id="PF14520">
    <property type="entry name" value="HHH_5"/>
    <property type="match status" value="1"/>
</dbReference>
<dbReference type="InterPro" id="IPR036267">
    <property type="entry name" value="RuvA_C_sf"/>
</dbReference>
<protein>
    <recommendedName>
        <fullName evidence="6">Holliday junction branch migration complex subunit RuvA</fullName>
    </recommendedName>
</protein>
<proteinExistence type="inferred from homology"/>
<dbReference type="AlphaFoldDB" id="A0A1I7J0S5"/>
<evidence type="ECO:0000313" key="8">
    <source>
        <dbReference type="EMBL" id="SFU78724.1"/>
    </source>
</evidence>
<dbReference type="GO" id="GO:0000400">
    <property type="term" value="F:four-way junction DNA binding"/>
    <property type="evidence" value="ECO:0007669"/>
    <property type="project" value="UniProtKB-UniRule"/>
</dbReference>
<comment type="subcellular location">
    <subcellularLocation>
        <location evidence="6">Cytoplasm</location>
    </subcellularLocation>
</comment>
<keyword evidence="4 6" id="KW-0233">DNA recombination</keyword>
<keyword evidence="8" id="KW-0347">Helicase</keyword>
<sequence length="204" mass="21909">MIAFVRGCIHQTGPGMAVVDVGGVGYRVFVTERCAANLSVGQEVLLYTHHRVREDEWSLYGFLSPEERDWFELLMGVSGVGPKGAMQILSATEPAAFAQAIADEDVGFLCTLPGVGRKTAQRLVVELKDKIGPLQGRIQPTAKPMASRPAEAAGSGVAADVIEALVTLGYNERQAAAVVQETLRAHPEAGVEDVLRWCLRQLAP</sequence>
<comment type="similarity">
    <text evidence="6">Belongs to the RuvA family.</text>
</comment>
<dbReference type="CDD" id="cd14332">
    <property type="entry name" value="UBA_RuvA_C"/>
    <property type="match status" value="1"/>
</dbReference>
<dbReference type="InterPro" id="IPR000085">
    <property type="entry name" value="RuvA"/>
</dbReference>
<dbReference type="SUPFAM" id="SSF47781">
    <property type="entry name" value="RuvA domain 2-like"/>
    <property type="match status" value="1"/>
</dbReference>
<evidence type="ECO:0000256" key="4">
    <source>
        <dbReference type="ARBA" id="ARBA00023172"/>
    </source>
</evidence>
<feature type="domain" description="Helix-hairpin-helix DNA-binding motif class 1" evidence="7">
    <location>
        <begin position="72"/>
        <end position="91"/>
    </location>
</feature>
<keyword evidence="3 6" id="KW-0238">DNA-binding</keyword>
<evidence type="ECO:0000256" key="2">
    <source>
        <dbReference type="ARBA" id="ARBA00022763"/>
    </source>
</evidence>
<organism evidence="8 9">
    <name type="scientific">Alicyclobacillus macrosporangiidus</name>
    <dbReference type="NCBI Taxonomy" id="392015"/>
    <lineage>
        <taxon>Bacteria</taxon>
        <taxon>Bacillati</taxon>
        <taxon>Bacillota</taxon>
        <taxon>Bacilli</taxon>
        <taxon>Bacillales</taxon>
        <taxon>Alicyclobacillaceae</taxon>
        <taxon>Alicyclobacillus</taxon>
    </lineage>
</organism>
<dbReference type="EMBL" id="FPBV01000008">
    <property type="protein sequence ID" value="SFU78724.1"/>
    <property type="molecule type" value="Genomic_DNA"/>
</dbReference>
<dbReference type="SUPFAM" id="SSF46929">
    <property type="entry name" value="DNA helicase RuvA subunit, C-terminal domain"/>
    <property type="match status" value="1"/>
</dbReference>
<evidence type="ECO:0000256" key="5">
    <source>
        <dbReference type="ARBA" id="ARBA00023204"/>
    </source>
</evidence>
<keyword evidence="8" id="KW-0067">ATP-binding</keyword>
<dbReference type="Pfam" id="PF01330">
    <property type="entry name" value="RuvA_N"/>
    <property type="match status" value="1"/>
</dbReference>
<gene>
    <name evidence="6" type="primary">ruvA</name>
    <name evidence="8" type="ORF">SAMN05421543_10841</name>
</gene>
<name>A0A1I7J0S5_9BACL</name>
<dbReference type="Gene3D" id="1.10.150.20">
    <property type="entry name" value="5' to 3' exonuclease, C-terminal subdomain"/>
    <property type="match status" value="1"/>
</dbReference>
<comment type="caution">
    <text evidence="6">Lacks conserved residue(s) required for the propagation of feature annotation.</text>
</comment>
<evidence type="ECO:0000256" key="6">
    <source>
        <dbReference type="HAMAP-Rule" id="MF_00031"/>
    </source>
</evidence>
<dbReference type="InterPro" id="IPR010994">
    <property type="entry name" value="RuvA_2-like"/>
</dbReference>
<dbReference type="GO" id="GO:0005737">
    <property type="term" value="C:cytoplasm"/>
    <property type="evidence" value="ECO:0007669"/>
    <property type="project" value="UniProtKB-SubCell"/>
</dbReference>
<keyword evidence="9" id="KW-1185">Reference proteome</keyword>
<comment type="domain">
    <text evidence="6">Has three domains with a flexible linker between the domains II and III and assumes an 'L' shape. Domain III is highly mobile and contacts RuvB.</text>
</comment>
<evidence type="ECO:0000256" key="3">
    <source>
        <dbReference type="ARBA" id="ARBA00023125"/>
    </source>
</evidence>
<dbReference type="GO" id="GO:0009379">
    <property type="term" value="C:Holliday junction helicase complex"/>
    <property type="evidence" value="ECO:0007669"/>
    <property type="project" value="InterPro"/>
</dbReference>
<dbReference type="RefSeq" id="WP_074951715.1">
    <property type="nucleotide sequence ID" value="NZ_FPBV01000008.1"/>
</dbReference>
<dbReference type="GO" id="GO:0005524">
    <property type="term" value="F:ATP binding"/>
    <property type="evidence" value="ECO:0007669"/>
    <property type="project" value="InterPro"/>
</dbReference>
<dbReference type="STRING" id="392015.SAMN05421543_10841"/>
<evidence type="ECO:0000313" key="9">
    <source>
        <dbReference type="Proteomes" id="UP000183508"/>
    </source>
</evidence>
<dbReference type="InterPro" id="IPR012340">
    <property type="entry name" value="NA-bd_OB-fold"/>
</dbReference>
<dbReference type="InterPro" id="IPR013849">
    <property type="entry name" value="DNA_helicase_Holl-junc_RuvA_I"/>
</dbReference>
<dbReference type="Proteomes" id="UP000183508">
    <property type="component" value="Unassembled WGS sequence"/>
</dbReference>
<keyword evidence="8" id="KW-0547">Nucleotide-binding</keyword>
<dbReference type="InterPro" id="IPR011114">
    <property type="entry name" value="RuvA_C"/>
</dbReference>
<evidence type="ECO:0000256" key="1">
    <source>
        <dbReference type="ARBA" id="ARBA00022490"/>
    </source>
</evidence>
<evidence type="ECO:0000259" key="7">
    <source>
        <dbReference type="SMART" id="SM00278"/>
    </source>
</evidence>
<dbReference type="Gene3D" id="1.10.8.10">
    <property type="entry name" value="DNA helicase RuvA subunit, C-terminal domain"/>
    <property type="match status" value="1"/>
</dbReference>
<keyword evidence="5 6" id="KW-0234">DNA repair</keyword>
<dbReference type="NCBIfam" id="TIGR00084">
    <property type="entry name" value="ruvA"/>
    <property type="match status" value="1"/>
</dbReference>
<feature type="domain" description="Helix-hairpin-helix DNA-binding motif class 1" evidence="7">
    <location>
        <begin position="107"/>
        <end position="126"/>
    </location>
</feature>
<keyword evidence="1 6" id="KW-0963">Cytoplasm</keyword>
<accession>A0A1I7J0S5</accession>
<comment type="subunit">
    <text evidence="6">Homotetramer. Forms an RuvA(8)-RuvB(12)-Holliday junction (HJ) complex. HJ DNA is sandwiched between 2 RuvA tetramers; dsDNA enters through RuvA and exits via RuvB. An RuvB hexamer assembles on each DNA strand where it exits the tetramer. Each RuvB hexamer is contacted by two RuvA subunits (via domain III) on 2 adjacent RuvB subunits; this complex drives branch migration. In the full resolvosome a probable DNA-RuvA(4)-RuvB(12)-RuvC(2) complex forms which resolves the HJ.</text>
</comment>
<dbReference type="OrthoDB" id="5293449at2"/>
<dbReference type="SUPFAM" id="SSF50249">
    <property type="entry name" value="Nucleic acid-binding proteins"/>
    <property type="match status" value="1"/>
</dbReference>
<comment type="function">
    <text evidence="6">The RuvA-RuvB-RuvC complex processes Holliday junction (HJ) DNA during genetic recombination and DNA repair, while the RuvA-RuvB complex plays an important role in the rescue of blocked DNA replication forks via replication fork reversal (RFR). RuvA specifically binds to HJ cruciform DNA, conferring on it an open structure. The RuvB hexamer acts as an ATP-dependent pump, pulling dsDNA into and through the RuvAB complex. HJ branch migration allows RuvC to scan DNA until it finds its consensus sequence, where it cleaves and resolves the cruciform DNA.</text>
</comment>
<keyword evidence="8" id="KW-0378">Hydrolase</keyword>
<reference evidence="9" key="1">
    <citation type="submission" date="2016-10" db="EMBL/GenBank/DDBJ databases">
        <authorList>
            <person name="Varghese N."/>
        </authorList>
    </citation>
    <scope>NUCLEOTIDE SEQUENCE [LARGE SCALE GENOMIC DNA]</scope>
    <source>
        <strain evidence="9">DSM 17980</strain>
    </source>
</reference>
<dbReference type="GO" id="GO:0006281">
    <property type="term" value="P:DNA repair"/>
    <property type="evidence" value="ECO:0007669"/>
    <property type="project" value="UniProtKB-UniRule"/>
</dbReference>
<dbReference type="SMART" id="SM00278">
    <property type="entry name" value="HhH1"/>
    <property type="match status" value="2"/>
</dbReference>
<dbReference type="HAMAP" id="MF_00031">
    <property type="entry name" value="DNA_HJ_migration_RuvA"/>
    <property type="match status" value="1"/>
</dbReference>
<dbReference type="GO" id="GO:0006310">
    <property type="term" value="P:DNA recombination"/>
    <property type="evidence" value="ECO:0007669"/>
    <property type="project" value="UniProtKB-UniRule"/>
</dbReference>
<feature type="region of interest" description="Domain III" evidence="6">
    <location>
        <begin position="153"/>
        <end position="204"/>
    </location>
</feature>
<dbReference type="InterPro" id="IPR003583">
    <property type="entry name" value="Hlx-hairpin-Hlx_DNA-bd_motif"/>
</dbReference>
<dbReference type="GO" id="GO:0009378">
    <property type="term" value="F:four-way junction helicase activity"/>
    <property type="evidence" value="ECO:0007669"/>
    <property type="project" value="InterPro"/>
</dbReference>